<accession>A0ABN9XDL1</accession>
<sequence length="172" mass="18917">MAELLGLENAKYSAVPETADAKKQSDDDDDLDTLAQRLKKLARYLLGTRDCYLKLVPNQDAETLKTFTGSDWMHGCSVLTYARAQKTPALSSAEAELYAIGSGAIESLGPGKMEHVELKTLAIQDWVKEGRLRIHKVSTHENPADVMTKELSVEKMTKFGRALGLRGGPFGY</sequence>
<dbReference type="Proteomes" id="UP001189429">
    <property type="component" value="Unassembled WGS sequence"/>
</dbReference>
<comment type="caution">
    <text evidence="1">The sequence shown here is derived from an EMBL/GenBank/DDBJ whole genome shotgun (WGS) entry which is preliminary data.</text>
</comment>
<keyword evidence="2" id="KW-1185">Reference proteome</keyword>
<evidence type="ECO:0008006" key="3">
    <source>
        <dbReference type="Google" id="ProtNLM"/>
    </source>
</evidence>
<name>A0ABN9XDL1_9DINO</name>
<gene>
    <name evidence="1" type="ORF">PCOR1329_LOCUS74667</name>
</gene>
<evidence type="ECO:0000313" key="1">
    <source>
        <dbReference type="EMBL" id="CAK0896096.1"/>
    </source>
</evidence>
<proteinExistence type="predicted"/>
<reference evidence="1" key="1">
    <citation type="submission" date="2023-10" db="EMBL/GenBank/DDBJ databases">
        <authorList>
            <person name="Chen Y."/>
            <person name="Shah S."/>
            <person name="Dougan E. K."/>
            <person name="Thang M."/>
            <person name="Chan C."/>
        </authorList>
    </citation>
    <scope>NUCLEOTIDE SEQUENCE [LARGE SCALE GENOMIC DNA]</scope>
</reference>
<protein>
    <recommendedName>
        <fullName evidence="3">FACT complex subunit</fullName>
    </recommendedName>
</protein>
<dbReference type="EMBL" id="CAUYUJ010020142">
    <property type="protein sequence ID" value="CAK0896096.1"/>
    <property type="molecule type" value="Genomic_DNA"/>
</dbReference>
<organism evidence="1 2">
    <name type="scientific">Prorocentrum cordatum</name>
    <dbReference type="NCBI Taxonomy" id="2364126"/>
    <lineage>
        <taxon>Eukaryota</taxon>
        <taxon>Sar</taxon>
        <taxon>Alveolata</taxon>
        <taxon>Dinophyceae</taxon>
        <taxon>Prorocentrales</taxon>
        <taxon>Prorocentraceae</taxon>
        <taxon>Prorocentrum</taxon>
    </lineage>
</organism>
<evidence type="ECO:0000313" key="2">
    <source>
        <dbReference type="Proteomes" id="UP001189429"/>
    </source>
</evidence>